<keyword evidence="3" id="KW-1185">Reference proteome</keyword>
<gene>
    <name evidence="2" type="ORF">JCM9157_1168</name>
</gene>
<reference evidence="2 3" key="1">
    <citation type="journal article" date="2014" name="Genome Announc.">
        <title>Draft Genome Sequences of Three Alkaliphilic Bacillus Strains, Bacillus wakoensis JCM 9140T, Bacillus akibai JCM 9157T, and Bacillus hemicellulosilyticus JCM 9152T.</title>
        <authorList>
            <person name="Yuki M."/>
            <person name="Oshima K."/>
            <person name="Suda W."/>
            <person name="Oshida Y."/>
            <person name="Kitamura K."/>
            <person name="Iida T."/>
            <person name="Hattori M."/>
            <person name="Ohkuma M."/>
        </authorList>
    </citation>
    <scope>NUCLEOTIDE SEQUENCE [LARGE SCALE GENOMIC DNA]</scope>
    <source>
        <strain evidence="2 3">JCM 9157</strain>
    </source>
</reference>
<keyword evidence="1" id="KW-0472">Membrane</keyword>
<dbReference type="AlphaFoldDB" id="W4QS18"/>
<proteinExistence type="predicted"/>
<evidence type="ECO:0000313" key="3">
    <source>
        <dbReference type="Proteomes" id="UP000018896"/>
    </source>
</evidence>
<accession>W4QS18</accession>
<evidence type="ECO:0000313" key="2">
    <source>
        <dbReference type="EMBL" id="GAE34129.1"/>
    </source>
</evidence>
<keyword evidence="1" id="KW-0812">Transmembrane</keyword>
<dbReference type="EMBL" id="BAUV01000006">
    <property type="protein sequence ID" value="GAE34129.1"/>
    <property type="molecule type" value="Genomic_DNA"/>
</dbReference>
<comment type="caution">
    <text evidence="2">The sequence shown here is derived from an EMBL/GenBank/DDBJ whole genome shotgun (WGS) entry which is preliminary data.</text>
</comment>
<name>W4QS18_HALA3</name>
<dbReference type="Proteomes" id="UP000018896">
    <property type="component" value="Unassembled WGS sequence"/>
</dbReference>
<sequence>MDQLFAWAWIVFAVMVISGNVLHLLYKKSEAGKRAVPLRKQEKVRARLRG</sequence>
<evidence type="ECO:0000256" key="1">
    <source>
        <dbReference type="SAM" id="Phobius"/>
    </source>
</evidence>
<feature type="transmembrane region" description="Helical" evidence="1">
    <location>
        <begin position="6"/>
        <end position="26"/>
    </location>
</feature>
<organism evidence="2 3">
    <name type="scientific">Halalkalibacter akibai (strain ATCC 43226 / DSM 21942 / CIP 109018 / JCM 9157 / 1139)</name>
    <name type="common">Bacillus akibai</name>
    <dbReference type="NCBI Taxonomy" id="1236973"/>
    <lineage>
        <taxon>Bacteria</taxon>
        <taxon>Bacillati</taxon>
        <taxon>Bacillota</taxon>
        <taxon>Bacilli</taxon>
        <taxon>Bacillales</taxon>
        <taxon>Bacillaceae</taxon>
        <taxon>Halalkalibacter</taxon>
    </lineage>
</organism>
<protein>
    <submittedName>
        <fullName evidence="2">Uncharacterized protein</fullName>
    </submittedName>
</protein>
<keyword evidence="1" id="KW-1133">Transmembrane helix</keyword>
<dbReference type="STRING" id="1236973.JCM9157_1168"/>